<comment type="caution">
    <text evidence="3">The sequence shown here is derived from an EMBL/GenBank/DDBJ whole genome shotgun (WGS) entry which is preliminary data.</text>
</comment>
<dbReference type="EMBL" id="SMKY01000437">
    <property type="protein sequence ID" value="TDD62758.1"/>
    <property type="molecule type" value="Genomic_DNA"/>
</dbReference>
<protein>
    <submittedName>
        <fullName evidence="3">PrgI family protein</fullName>
    </submittedName>
</protein>
<dbReference type="Pfam" id="PF12666">
    <property type="entry name" value="PrgI"/>
    <property type="match status" value="1"/>
</dbReference>
<feature type="transmembrane region" description="Helical" evidence="2">
    <location>
        <begin position="40"/>
        <end position="62"/>
    </location>
</feature>
<dbReference type="OrthoDB" id="3354527at2"/>
<evidence type="ECO:0000313" key="3">
    <source>
        <dbReference type="EMBL" id="TDD62758.1"/>
    </source>
</evidence>
<dbReference type="AlphaFoldDB" id="A0A4R4ZUC7"/>
<gene>
    <name evidence="3" type="ORF">E1293_43835</name>
</gene>
<evidence type="ECO:0000313" key="4">
    <source>
        <dbReference type="Proteomes" id="UP000295578"/>
    </source>
</evidence>
<feature type="compositionally biased region" description="Polar residues" evidence="1">
    <location>
        <begin position="316"/>
        <end position="329"/>
    </location>
</feature>
<proteinExistence type="predicted"/>
<evidence type="ECO:0000256" key="1">
    <source>
        <dbReference type="SAM" id="MobiDB-lite"/>
    </source>
</evidence>
<evidence type="ECO:0000256" key="2">
    <source>
        <dbReference type="SAM" id="Phobius"/>
    </source>
</evidence>
<dbReference type="InterPro" id="IPR024414">
    <property type="entry name" value="Uncharacterised_PrgI"/>
</dbReference>
<accession>A0A4R4ZUC7</accession>
<name>A0A4R4ZUC7_9ACTN</name>
<feature type="region of interest" description="Disordered" evidence="1">
    <location>
        <begin position="238"/>
        <end position="261"/>
    </location>
</feature>
<keyword evidence="2" id="KW-0812">Transmembrane</keyword>
<feature type="compositionally biased region" description="Polar residues" evidence="1">
    <location>
        <begin position="241"/>
        <end position="251"/>
    </location>
</feature>
<keyword evidence="4" id="KW-1185">Reference proteome</keyword>
<sequence length="343" mass="34625">MPADVERDDRVLANLTVRQLAILIPAVAAVWLGLVGTDSLVPLPVFAVIAVAVLGAAAALALGERDGVGLDRLLIYALAQRSRPRRLVVAPEGVPALPGWAIAGPPHGNAPALPAPLKLPVHAIRADGVIDLGPDGVAAFVACSTVSFALRTPGEQAGLVGAFASWLNSLSGPAQILVHAQPVNLHPAIGGLREQAAGLPHPALEEAAIDHAAFLSELAATRELLARQVLVVLREPYGPPANSSIGPSPGTSGAGDRGRDVGGAATRVLRRAEQTARALAAAGINARVLAADEAAAVLGQAADPTAPPMDPGTAPPGQTITANSAITTPDDQHGRAGTTEAGR</sequence>
<keyword evidence="2" id="KW-0472">Membrane</keyword>
<feature type="region of interest" description="Disordered" evidence="1">
    <location>
        <begin position="300"/>
        <end position="343"/>
    </location>
</feature>
<feature type="compositionally biased region" description="Pro residues" evidence="1">
    <location>
        <begin position="305"/>
        <end position="314"/>
    </location>
</feature>
<organism evidence="3 4">
    <name type="scientific">Actinomadura darangshiensis</name>
    <dbReference type="NCBI Taxonomy" id="705336"/>
    <lineage>
        <taxon>Bacteria</taxon>
        <taxon>Bacillati</taxon>
        <taxon>Actinomycetota</taxon>
        <taxon>Actinomycetes</taxon>
        <taxon>Streptosporangiales</taxon>
        <taxon>Thermomonosporaceae</taxon>
        <taxon>Actinomadura</taxon>
    </lineage>
</organism>
<dbReference type="Proteomes" id="UP000295578">
    <property type="component" value="Unassembled WGS sequence"/>
</dbReference>
<keyword evidence="2" id="KW-1133">Transmembrane helix</keyword>
<reference evidence="3 4" key="1">
    <citation type="submission" date="2019-03" db="EMBL/GenBank/DDBJ databases">
        <title>Draft genome sequences of novel Actinobacteria.</title>
        <authorList>
            <person name="Sahin N."/>
            <person name="Ay H."/>
            <person name="Saygin H."/>
        </authorList>
    </citation>
    <scope>NUCLEOTIDE SEQUENCE [LARGE SCALE GENOMIC DNA]</scope>
    <source>
        <strain evidence="3 4">DSM 45941</strain>
    </source>
</reference>
<feature type="transmembrane region" description="Helical" evidence="2">
    <location>
        <begin position="12"/>
        <end position="34"/>
    </location>
</feature>